<dbReference type="InterPro" id="IPR036866">
    <property type="entry name" value="RibonucZ/Hydroxyglut_hydro"/>
</dbReference>
<dbReference type="EMBL" id="CP058559">
    <property type="protein sequence ID" value="QNO14350.1"/>
    <property type="molecule type" value="Genomic_DNA"/>
</dbReference>
<keyword evidence="3" id="KW-1185">Reference proteome</keyword>
<evidence type="ECO:0000313" key="3">
    <source>
        <dbReference type="Proteomes" id="UP000516160"/>
    </source>
</evidence>
<dbReference type="Proteomes" id="UP000516160">
    <property type="component" value="Chromosome"/>
</dbReference>
<dbReference type="InterPro" id="IPR052159">
    <property type="entry name" value="Competence_DNA_uptake"/>
</dbReference>
<dbReference type="GO" id="GO:0016787">
    <property type="term" value="F:hydrolase activity"/>
    <property type="evidence" value="ECO:0007669"/>
    <property type="project" value="UniProtKB-KW"/>
</dbReference>
<dbReference type="RefSeq" id="WP_213168005.1">
    <property type="nucleotide sequence ID" value="NZ_CP058559.1"/>
</dbReference>
<accession>A0A7G9W6N8</accession>
<name>A0A7G9W6N8_ALKCA</name>
<evidence type="ECO:0000313" key="2">
    <source>
        <dbReference type="EMBL" id="QNO14350.1"/>
    </source>
</evidence>
<dbReference type="PANTHER" id="PTHR30619">
    <property type="entry name" value="DNA INTERNALIZATION/COMPETENCE PROTEIN COMEC/REC2"/>
    <property type="match status" value="1"/>
</dbReference>
<organism evidence="2 3">
    <name type="scientific">Alkalicella caledoniensis</name>
    <dbReference type="NCBI Taxonomy" id="2731377"/>
    <lineage>
        <taxon>Bacteria</taxon>
        <taxon>Bacillati</taxon>
        <taxon>Bacillota</taxon>
        <taxon>Clostridia</taxon>
        <taxon>Eubacteriales</taxon>
        <taxon>Proteinivoracaceae</taxon>
        <taxon>Alkalicella</taxon>
    </lineage>
</organism>
<dbReference type="SUPFAM" id="SSF56281">
    <property type="entry name" value="Metallo-hydrolase/oxidoreductase"/>
    <property type="match status" value="1"/>
</dbReference>
<dbReference type="PANTHER" id="PTHR30619:SF1">
    <property type="entry name" value="RECOMBINATION PROTEIN 2"/>
    <property type="match status" value="1"/>
</dbReference>
<dbReference type="InterPro" id="IPR001279">
    <property type="entry name" value="Metallo-B-lactamas"/>
</dbReference>
<keyword evidence="2" id="KW-0378">Hydrolase</keyword>
<dbReference type="KEGG" id="acae:HYG86_05960"/>
<feature type="domain" description="Metallo-beta-lactamase" evidence="1">
    <location>
        <begin position="158"/>
        <end position="364"/>
    </location>
</feature>
<protein>
    <submittedName>
        <fullName evidence="2">MBL fold metallo-hydrolase</fullName>
    </submittedName>
</protein>
<gene>
    <name evidence="2" type="ORF">HYG86_05960</name>
</gene>
<proteinExistence type="predicted"/>
<evidence type="ECO:0000259" key="1">
    <source>
        <dbReference type="Pfam" id="PF00753"/>
    </source>
</evidence>
<dbReference type="Pfam" id="PF00753">
    <property type="entry name" value="Lactamase_B"/>
    <property type="match status" value="1"/>
</dbReference>
<sequence>MFKDYLLNRNLVRFSIDEISHYKERDFLLKIIPNINSEFFPPFHLRYIRVADELLQKEFLNAQVDYNYLVEKSIGSVVQGGYYSIPQSTIRGQNIFAYDEYRFDIKNDIFADNRVESPFNDLNISVDYNRNPEDIKEPLFCQQGKLDIDCPYIYCFNVGQGDSFLAITSVGNAYIIDTNVYSRNNANRFCSEIKHILGKHKLDTDKIKGLIITHKHLDHLRGAKYIIDRGLFDIEYFIINQDYHHPTKTVSDLLKSAKSIPKWINLNRPCKFKEGNTVLEFVNPDSRTSTNVVSPDINDSSICFTLGYHNTSAHLTGDIGYNHLLGKMKAYEQSILKVSHHGSRTGTNKDLLDEIKPQFAFVSAGNHKGFKHPHTEIDNLLKANVSSYTLSKKVKQTTYYKLDGSKIKKSYI</sequence>
<dbReference type="Gene3D" id="3.60.15.10">
    <property type="entry name" value="Ribonuclease Z/Hydroxyacylglutathione hydrolase-like"/>
    <property type="match status" value="1"/>
</dbReference>
<dbReference type="AlphaFoldDB" id="A0A7G9W6N8"/>
<reference evidence="2 3" key="1">
    <citation type="submission" date="2020-07" db="EMBL/GenBank/DDBJ databases">
        <title>Alkalicella. sp. LB2 genome.</title>
        <authorList>
            <person name="Postec A."/>
            <person name="Quemeneur M."/>
        </authorList>
    </citation>
    <scope>NUCLEOTIDE SEQUENCE [LARGE SCALE GENOMIC DNA]</scope>
    <source>
        <strain evidence="2 3">LB2</strain>
    </source>
</reference>